<feature type="compositionally biased region" description="Polar residues" evidence="1">
    <location>
        <begin position="678"/>
        <end position="691"/>
    </location>
</feature>
<dbReference type="KEGG" id="kpin:30169075"/>
<organism evidence="2 3">
    <name type="scientific">Kwoniella pini CBS 10737</name>
    <dbReference type="NCBI Taxonomy" id="1296096"/>
    <lineage>
        <taxon>Eukaryota</taxon>
        <taxon>Fungi</taxon>
        <taxon>Dikarya</taxon>
        <taxon>Basidiomycota</taxon>
        <taxon>Agaricomycotina</taxon>
        <taxon>Tremellomycetes</taxon>
        <taxon>Tremellales</taxon>
        <taxon>Cryptococcaceae</taxon>
        <taxon>Kwoniella</taxon>
    </lineage>
</organism>
<dbReference type="Proteomes" id="UP000094020">
    <property type="component" value="Chromosome 1"/>
</dbReference>
<feature type="region of interest" description="Disordered" evidence="1">
    <location>
        <begin position="738"/>
        <end position="766"/>
    </location>
</feature>
<proteinExistence type="predicted"/>
<gene>
    <name evidence="2" type="ORF">I206_100619</name>
</gene>
<dbReference type="RefSeq" id="XP_070058341.1">
    <property type="nucleotide sequence ID" value="XM_070202240.1"/>
</dbReference>
<feature type="region of interest" description="Disordered" evidence="1">
    <location>
        <begin position="660"/>
        <end position="691"/>
    </location>
</feature>
<feature type="compositionally biased region" description="Basic and acidic residues" evidence="1">
    <location>
        <begin position="264"/>
        <end position="274"/>
    </location>
</feature>
<protein>
    <submittedName>
        <fullName evidence="2">Uncharacterized protein</fullName>
    </submittedName>
</protein>
<feature type="region of interest" description="Disordered" evidence="1">
    <location>
        <begin position="1"/>
        <end position="30"/>
    </location>
</feature>
<sequence>MEDHTFDLEDDHDNTHQHLEDHDDHDDNLHDQVTHDDVAAEAVLASLRAVINDPDSHNTANNHSDNILDHVNVDVNIEGEEELLHQKNTSTHTSEDLLGNLHEHDQNDETLQEFVHDHDQEANLDQNGHLTEPTTIQHPLIVWFEHGLSSIEKAISDNKLVVDELNSPNAIQNLAQNLRALGEGSKKESEIINDLKERLKVFKQEPGITIGGENILQALTTNLGAEESPFVLRTEYDLLKADYDTLVNSSTGKKGSKKGGAKKPNQEKGHKNGEDSLTPLREAVNQSILQQDDQMPGVEGRKKRSIKLEHLVHKMANRRLGVEYQVTNFESKGSRQLPDPSSIPPKADEAINGVDEYRPDFQADINSATVKPFIDQVVEDCMDALKDSMSDEPDIDRERIIGGVQIYWARLSKRYSEQLHRRRGEIHRDELSRRKQNSYRRQQSLLARRLAAFDSSPLNICRLRALYRTLLTIDFAAPTQDTPDPKREYTEDEWKAYRKLACGRRAAEAHEVIDQFWLSPMARNLLTILDVYWADMNARARKKGRPKQPNPTFHLPPHLWDRSSLPTIRPKDATGLPIPNAQGIVLFKFHVDEQVQKDNPEWAQGLYDNPPISEENSRLPSLTEVMALSIYIPLKAPLKAAKEKSNPAIIPLDQVEEILSRPDRSPTPPPPASLPISQEGQNPPSVSSVNANPLEIDQSLDSSFIGDVPNTGNSENEYATLLALNRLEKLSPDVNMEISESSDNTMNGNNNNNNKRKRNTSSLPPGTENLFIIPATSNILGNLTPVNEPVPGPSAGSSWRARKLGKRLASEVPGGAATPVPKRIKTKLNQSVSLGLDDTALVGIEGEFINHPDDNILVSDGQVMPDDDDEEDERVNEEVLGDAAFLDSL</sequence>
<dbReference type="EMBL" id="CP144519">
    <property type="protein sequence ID" value="WWC66714.1"/>
    <property type="molecule type" value="Genomic_DNA"/>
</dbReference>
<feature type="compositionally biased region" description="Low complexity" evidence="1">
    <location>
        <begin position="744"/>
        <end position="753"/>
    </location>
</feature>
<reference evidence="2" key="2">
    <citation type="submission" date="2024-02" db="EMBL/GenBank/DDBJ databases">
        <title>Comparative genomics of Cryptococcus and Kwoniella reveals pathogenesis evolution and contrasting modes of karyotype evolution via chromosome fusion or intercentromeric recombination.</title>
        <authorList>
            <person name="Coelho M.A."/>
            <person name="David-Palma M."/>
            <person name="Shea T."/>
            <person name="Bowers K."/>
            <person name="McGinley-Smith S."/>
            <person name="Mohammad A.W."/>
            <person name="Gnirke A."/>
            <person name="Yurkov A.M."/>
            <person name="Nowrousian M."/>
            <person name="Sun S."/>
            <person name="Cuomo C.A."/>
            <person name="Heitman J."/>
        </authorList>
    </citation>
    <scope>NUCLEOTIDE SEQUENCE</scope>
    <source>
        <strain evidence="2">CBS 10737</strain>
    </source>
</reference>
<dbReference type="GeneID" id="30169075"/>
<evidence type="ECO:0000313" key="3">
    <source>
        <dbReference type="Proteomes" id="UP000094020"/>
    </source>
</evidence>
<reference evidence="2" key="1">
    <citation type="submission" date="2013-07" db="EMBL/GenBank/DDBJ databases">
        <authorList>
            <consortium name="The Broad Institute Genome Sequencing Platform"/>
            <person name="Cuomo C."/>
            <person name="Litvintseva A."/>
            <person name="Chen Y."/>
            <person name="Heitman J."/>
            <person name="Sun S."/>
            <person name="Springer D."/>
            <person name="Dromer F."/>
            <person name="Young S.K."/>
            <person name="Zeng Q."/>
            <person name="Gargeya S."/>
            <person name="Fitzgerald M."/>
            <person name="Abouelleil A."/>
            <person name="Alvarado L."/>
            <person name="Berlin A.M."/>
            <person name="Chapman S.B."/>
            <person name="Dewar J."/>
            <person name="Goldberg J."/>
            <person name="Griggs A."/>
            <person name="Gujja S."/>
            <person name="Hansen M."/>
            <person name="Howarth C."/>
            <person name="Imamovic A."/>
            <person name="Larimer J."/>
            <person name="McCowan C."/>
            <person name="Murphy C."/>
            <person name="Pearson M."/>
            <person name="Priest M."/>
            <person name="Roberts A."/>
            <person name="Saif S."/>
            <person name="Shea T."/>
            <person name="Sykes S."/>
            <person name="Wortman J."/>
            <person name="Nusbaum C."/>
            <person name="Birren B."/>
        </authorList>
    </citation>
    <scope>NUCLEOTIDE SEQUENCE</scope>
    <source>
        <strain evidence="2">CBS 10737</strain>
    </source>
</reference>
<accession>A0AAJ8KXL4</accession>
<keyword evidence="3" id="KW-1185">Reference proteome</keyword>
<dbReference type="AlphaFoldDB" id="A0AAJ8KXL4"/>
<feature type="region of interest" description="Disordered" evidence="1">
    <location>
        <begin position="247"/>
        <end position="277"/>
    </location>
</feature>
<evidence type="ECO:0000313" key="2">
    <source>
        <dbReference type="EMBL" id="WWC66714.1"/>
    </source>
</evidence>
<evidence type="ECO:0000256" key="1">
    <source>
        <dbReference type="SAM" id="MobiDB-lite"/>
    </source>
</evidence>
<name>A0AAJ8KXL4_9TREE</name>